<reference evidence="2 3" key="1">
    <citation type="submission" date="2016-12" db="EMBL/GenBank/DDBJ databases">
        <authorList>
            <person name="Song W.-J."/>
            <person name="Kurnit D.M."/>
        </authorList>
    </citation>
    <scope>NUCLEOTIDE SEQUENCE [LARGE SCALE GENOMIC DNA]</scope>
    <source>
        <strain evidence="2 3">IMCC3135</strain>
    </source>
</reference>
<evidence type="ECO:0000313" key="3">
    <source>
        <dbReference type="Proteomes" id="UP000250079"/>
    </source>
</evidence>
<dbReference type="RefSeq" id="WP_088919094.1">
    <property type="nucleotide sequence ID" value="NZ_CP018632.1"/>
</dbReference>
<evidence type="ECO:0000256" key="1">
    <source>
        <dbReference type="SAM" id="MobiDB-lite"/>
    </source>
</evidence>
<sequence>MSSAQRQHIDEATDTDAQLAHLRELLLLQVNEQQAAQQKLLEDITTRQDDLSRRTADVSEVLREAIDHLHERGVSLAEALEPDILKGVKRTFETEPDVMAGALYPVLGPAVRKLVASLFEPSNITKGAPYQIEQLLLIHTESSIVLSQVVVEDRTTQDADIVSGMLDAIRHFVQEAFAVDNFDGMNTLSIGDITVWVEWGPKAVLAVVIRGMATELDRQPFVEILERIHAQYSAPLDQFNGELATFEPIKADLESCLSAQIQEKKKTSLWGHRRLNSIILGAAVLFTSIAFVTNERHSRWDSILNELSSTPGLVVLNTERGWRTSRIQMLKDPQARSPKLVLLLAGIDPSDLTLTTHAFLSAENEIVRRRTNQVRASTDASNEPGLLTSVQSNEE</sequence>
<dbReference type="AlphaFoldDB" id="A0A2Z2NR75"/>
<evidence type="ECO:0008006" key="4">
    <source>
        <dbReference type="Google" id="ProtNLM"/>
    </source>
</evidence>
<dbReference type="Proteomes" id="UP000250079">
    <property type="component" value="Chromosome"/>
</dbReference>
<dbReference type="EMBL" id="CP018632">
    <property type="protein sequence ID" value="ASJ73996.1"/>
    <property type="molecule type" value="Genomic_DNA"/>
</dbReference>
<proteinExistence type="predicted"/>
<organism evidence="2 3">
    <name type="scientific">Granulosicoccus antarcticus IMCC3135</name>
    <dbReference type="NCBI Taxonomy" id="1192854"/>
    <lineage>
        <taxon>Bacteria</taxon>
        <taxon>Pseudomonadati</taxon>
        <taxon>Pseudomonadota</taxon>
        <taxon>Gammaproteobacteria</taxon>
        <taxon>Chromatiales</taxon>
        <taxon>Granulosicoccaceae</taxon>
        <taxon>Granulosicoccus</taxon>
    </lineage>
</organism>
<gene>
    <name evidence="2" type="ORF">IMCC3135_19585</name>
</gene>
<evidence type="ECO:0000313" key="2">
    <source>
        <dbReference type="EMBL" id="ASJ73996.1"/>
    </source>
</evidence>
<name>A0A2Z2NR75_9GAMM</name>
<dbReference type="KEGG" id="gai:IMCC3135_19585"/>
<dbReference type="OrthoDB" id="5347798at2"/>
<keyword evidence="3" id="KW-1185">Reference proteome</keyword>
<feature type="region of interest" description="Disordered" evidence="1">
    <location>
        <begin position="373"/>
        <end position="395"/>
    </location>
</feature>
<accession>A0A2Z2NR75</accession>
<protein>
    <recommendedName>
        <fullName evidence="4">OmpA-like domain-containing protein</fullName>
    </recommendedName>
</protein>